<dbReference type="Pfam" id="PF01784">
    <property type="entry name" value="DUF34_NIF3"/>
    <property type="match status" value="1"/>
</dbReference>
<dbReference type="PANTHER" id="PTHR13799">
    <property type="entry name" value="NGG1 INTERACTING FACTOR 3"/>
    <property type="match status" value="1"/>
</dbReference>
<dbReference type="InterPro" id="IPR017221">
    <property type="entry name" value="DUF34/NIF3_bac"/>
</dbReference>
<dbReference type="NCBIfam" id="TIGR00486">
    <property type="entry name" value="YbgI_SA1388"/>
    <property type="match status" value="1"/>
</dbReference>
<evidence type="ECO:0000256" key="3">
    <source>
        <dbReference type="PIRSR" id="PIRSR602678-1"/>
    </source>
</evidence>
<accession>A0AAN9Y1W2</accession>
<keyword evidence="5" id="KW-1185">Reference proteome</keyword>
<name>A0AAN9Y1W2_9HEMI</name>
<feature type="binding site" evidence="3">
    <location>
        <position position="314"/>
    </location>
    <ligand>
        <name>a divalent metal cation</name>
        <dbReference type="ChEBI" id="CHEBI:60240"/>
        <label>1</label>
    </ligand>
</feature>
<dbReference type="Proteomes" id="UP001367676">
    <property type="component" value="Unassembled WGS sequence"/>
</dbReference>
<dbReference type="EMBL" id="JBBCAQ010000034">
    <property type="protein sequence ID" value="KAK7580075.1"/>
    <property type="molecule type" value="Genomic_DNA"/>
</dbReference>
<feature type="binding site" evidence="3">
    <location>
        <position position="310"/>
    </location>
    <ligand>
        <name>a divalent metal cation</name>
        <dbReference type="ChEBI" id="CHEBI:60240"/>
        <label>1</label>
    </ligand>
</feature>
<dbReference type="PANTHER" id="PTHR13799:SF13">
    <property type="entry name" value="NIF3-LIKE PROTEIN 1"/>
    <property type="match status" value="1"/>
</dbReference>
<dbReference type="AlphaFoldDB" id="A0AAN9Y1W2"/>
<dbReference type="PIRSF" id="PIRSF037489">
    <property type="entry name" value="UCP037489_NIF3_YqfO"/>
    <property type="match status" value="1"/>
</dbReference>
<protein>
    <recommendedName>
        <fullName evidence="2">NIF3-like protein 1</fullName>
    </recommendedName>
</protein>
<keyword evidence="3" id="KW-0479">Metal-binding</keyword>
<dbReference type="InterPro" id="IPR036069">
    <property type="entry name" value="DUF34/NIF3_sf"/>
</dbReference>
<gene>
    <name evidence="4" type="ORF">V9T40_000704</name>
</gene>
<dbReference type="Gene3D" id="3.40.1390.30">
    <property type="entry name" value="NIF3 (NGG1p interacting factor 3)-like"/>
    <property type="match status" value="2"/>
</dbReference>
<proteinExistence type="inferred from homology"/>
<dbReference type="InterPro" id="IPR002678">
    <property type="entry name" value="DUF34/NIF3"/>
</dbReference>
<dbReference type="SUPFAM" id="SSF102705">
    <property type="entry name" value="NIF3 (NGG1p interacting factor 3)-like"/>
    <property type="match status" value="1"/>
</dbReference>
<evidence type="ECO:0000313" key="5">
    <source>
        <dbReference type="Proteomes" id="UP001367676"/>
    </source>
</evidence>
<dbReference type="FunFam" id="3.40.1390.30:FF:000001">
    <property type="entry name" value="GTP cyclohydrolase 1 type 2"/>
    <property type="match status" value="1"/>
</dbReference>
<organism evidence="4 5">
    <name type="scientific">Parthenolecanium corni</name>
    <dbReference type="NCBI Taxonomy" id="536013"/>
    <lineage>
        <taxon>Eukaryota</taxon>
        <taxon>Metazoa</taxon>
        <taxon>Ecdysozoa</taxon>
        <taxon>Arthropoda</taxon>
        <taxon>Hexapoda</taxon>
        <taxon>Insecta</taxon>
        <taxon>Pterygota</taxon>
        <taxon>Neoptera</taxon>
        <taxon>Paraneoptera</taxon>
        <taxon>Hemiptera</taxon>
        <taxon>Sternorrhyncha</taxon>
        <taxon>Coccoidea</taxon>
        <taxon>Coccidae</taxon>
        <taxon>Parthenolecanium</taxon>
    </lineage>
</organism>
<dbReference type="GO" id="GO:0046872">
    <property type="term" value="F:metal ion binding"/>
    <property type="evidence" value="ECO:0007669"/>
    <property type="project" value="UniProtKB-KW"/>
</dbReference>
<evidence type="ECO:0000256" key="1">
    <source>
        <dbReference type="ARBA" id="ARBA00006964"/>
    </source>
</evidence>
<comment type="similarity">
    <text evidence="1">Belongs to the GTP cyclohydrolase I type 2/NIF3 family.</text>
</comment>
<evidence type="ECO:0000313" key="4">
    <source>
        <dbReference type="EMBL" id="KAK7580075.1"/>
    </source>
</evidence>
<reference evidence="4 5" key="1">
    <citation type="submission" date="2024-03" db="EMBL/GenBank/DDBJ databases">
        <title>Adaptation during the transition from Ophiocordyceps entomopathogen to insect associate is accompanied by gene loss and intensified selection.</title>
        <authorList>
            <person name="Ward C.M."/>
            <person name="Onetto C.A."/>
            <person name="Borneman A.R."/>
        </authorList>
    </citation>
    <scope>NUCLEOTIDE SEQUENCE [LARGE SCALE GENOMIC DNA]</scope>
    <source>
        <strain evidence="4">AWRI1</strain>
        <tissue evidence="4">Single Adult Female</tissue>
    </source>
</reference>
<comment type="caution">
    <text evidence="4">The sequence shown here is derived from an EMBL/GenBank/DDBJ whole genome shotgun (WGS) entry which is preliminary data.</text>
</comment>
<sequence length="349" mass="38357">MSGETNGVALKSVIDKLVSFAPPSLAESWDNVGLLVEPVNDVPISHILLTNDLTEDVMDEALSVKANLIISYHPPIFAPLKRITNSSWKERIIAKCIANNIALFSPHTSWDIVEGGVTDWLASAFDSKHVKTLNTRKQDAPKTYILNVTSFLGSDFIAKLESNFSKKEFKILDQREQVKFTIQCSDKVIQTLTSEEYRKLNCISNFYATPEYSISGTIEGIGRLCTLKNKITIAEAAEKVKKHIGMAFVQLALARGMKLDDSIETVAFICGSGGSLLKNVQCDLKVTGEASHHEVLDCVHNGSSVILTNHSNSERGFLQQFKQILATKLNDSSVTISVSKVDSDPLNVI</sequence>
<dbReference type="GO" id="GO:0005739">
    <property type="term" value="C:mitochondrion"/>
    <property type="evidence" value="ECO:0007669"/>
    <property type="project" value="TreeGrafter"/>
</dbReference>
<feature type="binding site" evidence="3">
    <location>
        <position position="73"/>
    </location>
    <ligand>
        <name>a divalent metal cation</name>
        <dbReference type="ChEBI" id="CHEBI:60240"/>
        <label>1</label>
    </ligand>
</feature>
<evidence type="ECO:0000256" key="2">
    <source>
        <dbReference type="ARBA" id="ARBA00019069"/>
    </source>
</evidence>
<feature type="binding site" evidence="3">
    <location>
        <position position="111"/>
    </location>
    <ligand>
        <name>a divalent metal cation</name>
        <dbReference type="ChEBI" id="CHEBI:60240"/>
        <label>1</label>
    </ligand>
</feature>